<dbReference type="GO" id="GO:0005739">
    <property type="term" value="C:mitochondrion"/>
    <property type="evidence" value="ECO:0007669"/>
    <property type="project" value="TreeGrafter"/>
</dbReference>
<evidence type="ECO:0008006" key="3">
    <source>
        <dbReference type="Google" id="ProtNLM"/>
    </source>
</evidence>
<evidence type="ECO:0000256" key="1">
    <source>
        <dbReference type="SAM" id="MobiDB-lite"/>
    </source>
</evidence>
<feature type="region of interest" description="Disordered" evidence="1">
    <location>
        <begin position="298"/>
        <end position="346"/>
    </location>
</feature>
<evidence type="ECO:0000313" key="2">
    <source>
        <dbReference type="Ensembl" id="ENSCHIP00010008168.1"/>
    </source>
</evidence>
<accession>A0A8C2NSW5</accession>
<reference evidence="2" key="2">
    <citation type="submission" date="2025-08" db="UniProtKB">
        <authorList>
            <consortium name="Ensembl"/>
        </authorList>
    </citation>
    <scope>IDENTIFICATION</scope>
</reference>
<dbReference type="InterPro" id="IPR029062">
    <property type="entry name" value="Class_I_gatase-like"/>
</dbReference>
<dbReference type="Gene3D" id="3.40.50.880">
    <property type="match status" value="1"/>
</dbReference>
<feature type="region of interest" description="Disordered" evidence="1">
    <location>
        <begin position="205"/>
        <end position="260"/>
    </location>
</feature>
<dbReference type="PANTHER" id="PTHR10224:SF9">
    <property type="entry name" value="GLUTAMINE AMIDOTRANSFERASE-LIKE CLASS 1 DOMAIN-CONTAINING PROTEIN 3, MITOCHONDRIAL-RELATED"/>
    <property type="match status" value="1"/>
</dbReference>
<sequence length="346" mass="36545">MAAFRALAASRLAVTAGFAPRPGLWPLPFGGPAPSSRAALHASAPRPGPRVAVVLSGCGVYDGTELHEASSILVHLSRGGAEVQIFAPDVPQMHVIDHIKGQPSEGETRNVLTESARIARGKITDLAKLTAVNHDAAIFPGGFGAAKNLPPGPDAGGAQLVRAVPDPDPDPRCGHRMELQVWALSIRIPAWSQSRRRPQWCREMAPHPGMPPPPRDQSRWPQAPTRHRGGRSICPPARSDLRKTQRQGNAPGLKGFGRTPGVTPVPSLWCDSRTRTVSSEPRGDSLGSWWTDCPAAPASGLPPPRTPGLPVVGPRAEAMGLGAWPPPARGGGQDPSSQVQRCVGLF</sequence>
<proteinExistence type="predicted"/>
<dbReference type="AlphaFoldDB" id="A0A8C2NSW5"/>
<protein>
    <recommendedName>
        <fullName evidence="3">DJ-1/PfpI domain-containing protein</fullName>
    </recommendedName>
</protein>
<name>A0A8C2NSW5_CAPHI</name>
<dbReference type="Ensembl" id="ENSCHIT00010011512.1">
    <property type="protein sequence ID" value="ENSCHIP00010008168.1"/>
    <property type="gene ID" value="ENSCHIG00010006014.1"/>
</dbReference>
<dbReference type="PANTHER" id="PTHR10224">
    <property type="entry name" value="ES1 PROTEIN HOMOLOG, MITOCHONDRIAL"/>
    <property type="match status" value="1"/>
</dbReference>
<organism evidence="2">
    <name type="scientific">Capra hircus</name>
    <name type="common">Goat</name>
    <dbReference type="NCBI Taxonomy" id="9925"/>
    <lineage>
        <taxon>Eukaryota</taxon>
        <taxon>Metazoa</taxon>
        <taxon>Chordata</taxon>
        <taxon>Craniata</taxon>
        <taxon>Vertebrata</taxon>
        <taxon>Euteleostomi</taxon>
        <taxon>Mammalia</taxon>
        <taxon>Eutheria</taxon>
        <taxon>Laurasiatheria</taxon>
        <taxon>Artiodactyla</taxon>
        <taxon>Ruminantia</taxon>
        <taxon>Pecora</taxon>
        <taxon>Bovidae</taxon>
        <taxon>Caprinae</taxon>
        <taxon>Capra</taxon>
    </lineage>
</organism>
<reference evidence="2" key="1">
    <citation type="submission" date="2019-03" db="EMBL/GenBank/DDBJ databases">
        <title>Genome sequencing and reference-guided assembly of Black Bengal Goat (Capra hircus).</title>
        <authorList>
            <person name="Siddiki A.Z."/>
            <person name="Baten A."/>
            <person name="Billah M."/>
            <person name="Alam M.A.U."/>
            <person name="Shawrob K.S.M."/>
            <person name="Saha S."/>
            <person name="Chowdhury M."/>
            <person name="Rahman A.H."/>
            <person name="Stear M."/>
            <person name="Miah G."/>
            <person name="Das G.B."/>
            <person name="Hossain M.M."/>
            <person name="Kumkum M."/>
            <person name="Islam M.S."/>
            <person name="Mollah A.M."/>
            <person name="Ahsan A."/>
            <person name="Tusar F."/>
            <person name="Khan M.K.I."/>
        </authorList>
    </citation>
    <scope>NUCLEOTIDE SEQUENCE [LARGE SCALE GENOMIC DNA]</scope>
</reference>
<dbReference type="SUPFAM" id="SSF52317">
    <property type="entry name" value="Class I glutamine amidotransferase-like"/>
    <property type="match status" value="1"/>
</dbReference>